<feature type="domain" description="Ycf2 N-terminal" evidence="1">
    <location>
        <begin position="41"/>
        <end position="254"/>
    </location>
</feature>
<evidence type="ECO:0000313" key="2">
    <source>
        <dbReference type="EMBL" id="AZU95389.1"/>
    </source>
</evidence>
<organism evidence="2">
    <name type="scientific">Diphasiastrum digitatum</name>
    <name type="common">Fan clubmoss</name>
    <name type="synonym">Lycopodium digitatum</name>
    <dbReference type="NCBI Taxonomy" id="13841"/>
    <lineage>
        <taxon>Eukaryota</taxon>
        <taxon>Viridiplantae</taxon>
        <taxon>Streptophyta</taxon>
        <taxon>Embryophyta</taxon>
        <taxon>Tracheophyta</taxon>
        <taxon>Lycopodiopsida</taxon>
        <taxon>Lycopodiales</taxon>
        <taxon>Lycopodiaceae</taxon>
        <taxon>Lycopodioideae</taxon>
        <taxon>Diphasiastrum</taxon>
    </lineage>
</organism>
<dbReference type="InterPro" id="IPR056777">
    <property type="entry name" value="Ycf2_N"/>
</dbReference>
<gene>
    <name evidence="2" type="primary">ycf2n</name>
</gene>
<sequence length="502" mass="59630">MNGFLMDFKGFLINKKEGEKEIKNKFKKKRRLFYEVLGSGKVQNPQYLFNLWTNWNFFGLLTRIIFNREHLIKLFDLRIFISLISRDLRGSISHISLICLVLFTLPVLIYGLNKKGSVETKHLHLSKIVHEHINRAECKNEMQEEYSKPFTYLYISLHHSFISSIGSKKYISHMPNSEEGVVSTKHGISKNLGIMPVYDQIKFRGLQWWKDCILEGISPSREISIEEYMNSNNVIYLKDRNTEDIKHFFEFYREAKTWETNVSDSRKRRNINSSVDLKLTEEQYLNRNKNFSEWLFGKRYINHIRINKQLIKNYSTFWDLSLLAGIKRNNIKSNLFSKCFSEDSSIPWMEKRFTENITYIIENLFSKEEKIIIDNFPKSICYAFLDILSIDELGIGSHTTEEPNNNNSGLYKKYQNVFLKYSIRSDSNRIVDVWNIRNKFKNFCLDCFVLPDAVSYTIRRKTLNINKLDLIIFMNWNICRNIFFCFGRFLTSLTDITYSTFF</sequence>
<dbReference type="EMBL" id="MH549638">
    <property type="protein sequence ID" value="AZU95389.1"/>
    <property type="molecule type" value="Genomic_DNA"/>
</dbReference>
<reference evidence="2" key="1">
    <citation type="journal article" date="2018" name="New Phytol.">
        <title>Lycophyte plastid genomics: extreme variation in GC, gene and intron content and multiple inversions between a direct and inverted orientation of the rRNA repeat.</title>
        <authorList>
            <person name="Mower J.P."/>
            <person name="Ma P.F."/>
            <person name="Grewe F."/>
            <person name="Taylor A."/>
            <person name="Michael T.P."/>
            <person name="VanBuren R."/>
            <person name="Qiu Y.L."/>
        </authorList>
    </citation>
    <scope>NUCLEOTIDE SEQUENCE</scope>
</reference>
<protein>
    <submittedName>
        <fullName evidence="2">Hypothetical chloroplast RF2n</fullName>
    </submittedName>
</protein>
<geneLocation type="plastid" evidence="2"/>
<name>A0A3T0I9M6_DIPDG</name>
<dbReference type="AlphaFoldDB" id="A0A3T0I9M6"/>
<accession>A0A3T0I9M6</accession>
<keyword evidence="2" id="KW-0934">Plastid</keyword>
<evidence type="ECO:0000259" key="1">
    <source>
        <dbReference type="Pfam" id="PF05695"/>
    </source>
</evidence>
<proteinExistence type="predicted"/>
<dbReference type="RefSeq" id="YP_009559592.1">
    <property type="nucleotide sequence ID" value="NC_040993.1"/>
</dbReference>
<dbReference type="Pfam" id="PF05695">
    <property type="entry name" value="Ycf2"/>
    <property type="match status" value="1"/>
</dbReference>
<dbReference type="GeneID" id="39119763"/>